<comment type="function">
    <text evidence="4">Exhibits 3'-exonuclease activities and apurinic/apyrimidinic (AP) endonuclease (in vitro). Show preferential AP endonuclease activity on double-stranded DNA substrates and 3'- exonuclease activity on single-stranded DNA.</text>
</comment>
<proteinExistence type="inferred from homology"/>
<evidence type="ECO:0000256" key="5">
    <source>
        <dbReference type="PIRSR" id="PIRSR005902-1"/>
    </source>
</evidence>
<keyword evidence="7" id="KW-1185">Reference proteome</keyword>
<dbReference type="Gene3D" id="3.20.20.140">
    <property type="entry name" value="Metal-dependent hydrolases"/>
    <property type="match status" value="1"/>
</dbReference>
<accession>A0A1Y1VVX4</accession>
<reference evidence="6 7" key="2">
    <citation type="submission" date="2016-08" db="EMBL/GenBank/DDBJ databases">
        <title>Pervasive Adenine N6-methylation of Active Genes in Fungi.</title>
        <authorList>
            <consortium name="DOE Joint Genome Institute"/>
            <person name="Mondo S.J."/>
            <person name="Dannebaum R.O."/>
            <person name="Kuo R.C."/>
            <person name="Labutti K."/>
            <person name="Haridas S."/>
            <person name="Kuo A."/>
            <person name="Salamov A."/>
            <person name="Ahrendt S.R."/>
            <person name="Lipzen A."/>
            <person name="Sullivan W."/>
            <person name="Andreopoulos W.B."/>
            <person name="Clum A."/>
            <person name="Lindquist E."/>
            <person name="Daum C."/>
            <person name="Ramamoorthy G.K."/>
            <person name="Gryganskyi A."/>
            <person name="Culley D."/>
            <person name="Magnuson J.K."/>
            <person name="James T.Y."/>
            <person name="O'Malley M.A."/>
            <person name="Stajich J.E."/>
            <person name="Spatafora J.W."/>
            <person name="Visel A."/>
            <person name="Grigoriev I.V."/>
        </authorList>
    </citation>
    <scope>NUCLEOTIDE SEQUENCE [LARGE SCALE GENOMIC DNA]</scope>
    <source>
        <strain evidence="6 7">S4</strain>
    </source>
</reference>
<dbReference type="Proteomes" id="UP000193944">
    <property type="component" value="Unassembled WGS sequence"/>
</dbReference>
<name>A0A1Y1VVX4_9FUNG</name>
<keyword evidence="2 5" id="KW-0479">Metal-binding</keyword>
<dbReference type="STRING" id="1754192.A0A1Y1VVX4"/>
<dbReference type="PANTHER" id="PTHR46317">
    <property type="entry name" value="HYDROLASE OF PHP SUPERFAMILY-RELATED PROTEIN"/>
    <property type="match status" value="1"/>
</dbReference>
<dbReference type="EMBL" id="MCFG01000462">
    <property type="protein sequence ID" value="ORX65448.1"/>
    <property type="molecule type" value="Genomic_DNA"/>
</dbReference>
<dbReference type="CDD" id="cd01310">
    <property type="entry name" value="TatD_DNAse"/>
    <property type="match status" value="1"/>
</dbReference>
<evidence type="ECO:0000313" key="6">
    <source>
        <dbReference type="EMBL" id="ORX65448.1"/>
    </source>
</evidence>
<comment type="similarity">
    <text evidence="1">Belongs to the metallo-dependent hydrolases superfamily. TatD-type hydrolase family.</text>
</comment>
<dbReference type="AlphaFoldDB" id="A0A1Y1VVX4"/>
<evidence type="ECO:0000256" key="1">
    <source>
        <dbReference type="ARBA" id="ARBA00009275"/>
    </source>
</evidence>
<keyword evidence="3" id="KW-0378">Hydrolase</keyword>
<evidence type="ECO:0000256" key="2">
    <source>
        <dbReference type="ARBA" id="ARBA00022723"/>
    </source>
</evidence>
<dbReference type="PANTHER" id="PTHR46317:SF1">
    <property type="entry name" value="HYDROLASE, TATD FAMILY"/>
    <property type="match status" value="1"/>
</dbReference>
<dbReference type="GO" id="GO:0016788">
    <property type="term" value="F:hydrolase activity, acting on ester bonds"/>
    <property type="evidence" value="ECO:0007669"/>
    <property type="project" value="InterPro"/>
</dbReference>
<feature type="binding site" evidence="5">
    <location>
        <position position="112"/>
    </location>
    <ligand>
        <name>a divalent metal cation</name>
        <dbReference type="ChEBI" id="CHEBI:60240"/>
        <label>1</label>
    </ligand>
</feature>
<dbReference type="PIRSF" id="PIRSF005902">
    <property type="entry name" value="DNase_TatD"/>
    <property type="match status" value="1"/>
</dbReference>
<reference evidence="6 7" key="1">
    <citation type="submission" date="2016-08" db="EMBL/GenBank/DDBJ databases">
        <title>A Parts List for Fungal Cellulosomes Revealed by Comparative Genomics.</title>
        <authorList>
            <consortium name="DOE Joint Genome Institute"/>
            <person name="Haitjema C.H."/>
            <person name="Gilmore S.P."/>
            <person name="Henske J.K."/>
            <person name="Solomon K.V."/>
            <person name="De Groot R."/>
            <person name="Kuo A."/>
            <person name="Mondo S.J."/>
            <person name="Salamov A.A."/>
            <person name="Labutti K."/>
            <person name="Zhao Z."/>
            <person name="Chiniquy J."/>
            <person name="Barry K."/>
            <person name="Brewer H.M."/>
            <person name="Purvine S.O."/>
            <person name="Wright A.T."/>
            <person name="Boxma B."/>
            <person name="Van Alen T."/>
            <person name="Hackstein J.H."/>
            <person name="Baker S.E."/>
            <person name="Grigoriev I.V."/>
            <person name="O'Malley M.A."/>
        </authorList>
    </citation>
    <scope>NUCLEOTIDE SEQUENCE [LARGE SCALE GENOMIC DNA]</scope>
    <source>
        <strain evidence="6 7">S4</strain>
    </source>
</reference>
<gene>
    <name evidence="6" type="ORF">BCR32DRAFT_297724</name>
</gene>
<sequence length="278" mass="31170">MSNTFFDCHAHINSPSFSKENIEIIVNKAKEKNVKGIISVAETYEDCLDVLNVAKQYSKIILPGIGLHPIQPLVDENGQRLDKGGRSSTLDEVYPVLDLIKEHQKEIVCIGEVGLDYSPQFLKNVEEEKIIQKQIFEKQIELANELNIPLNVHSRSAGHYAIETLIEKNAKNVVLHAFDGKPGYAQKGLQAGFYFSIPPSIKRSPQKQKLVNILPLDRILLETDSPALSPEKNTINEPSNVIISCEEIARIKNISIEEVARITNENALKLFPKLKNII</sequence>
<protein>
    <submittedName>
        <fullName evidence="6">Mg-dependent DNase</fullName>
    </submittedName>
</protein>
<dbReference type="PROSITE" id="PS01091">
    <property type="entry name" value="TATD_3"/>
    <property type="match status" value="1"/>
</dbReference>
<evidence type="ECO:0000256" key="4">
    <source>
        <dbReference type="ARBA" id="ARBA00093287"/>
    </source>
</evidence>
<evidence type="ECO:0000313" key="7">
    <source>
        <dbReference type="Proteomes" id="UP000193944"/>
    </source>
</evidence>
<dbReference type="Pfam" id="PF01026">
    <property type="entry name" value="TatD_DNase"/>
    <property type="match status" value="1"/>
</dbReference>
<feature type="binding site" evidence="5">
    <location>
        <position position="11"/>
    </location>
    <ligand>
        <name>a divalent metal cation</name>
        <dbReference type="ChEBI" id="CHEBI:60240"/>
        <label>1</label>
    </ligand>
</feature>
<dbReference type="InterPro" id="IPR001130">
    <property type="entry name" value="TatD-like"/>
</dbReference>
<feature type="binding site" evidence="5">
    <location>
        <position position="153"/>
    </location>
    <ligand>
        <name>a divalent metal cation</name>
        <dbReference type="ChEBI" id="CHEBI:60240"/>
        <label>2</label>
    </ligand>
</feature>
<dbReference type="GO" id="GO:0046872">
    <property type="term" value="F:metal ion binding"/>
    <property type="evidence" value="ECO:0007669"/>
    <property type="project" value="UniProtKB-KW"/>
</dbReference>
<organism evidence="6 7">
    <name type="scientific">Anaeromyces robustus</name>
    <dbReference type="NCBI Taxonomy" id="1754192"/>
    <lineage>
        <taxon>Eukaryota</taxon>
        <taxon>Fungi</taxon>
        <taxon>Fungi incertae sedis</taxon>
        <taxon>Chytridiomycota</taxon>
        <taxon>Chytridiomycota incertae sedis</taxon>
        <taxon>Neocallimastigomycetes</taxon>
        <taxon>Neocallimastigales</taxon>
        <taxon>Neocallimastigaceae</taxon>
        <taxon>Anaeromyces</taxon>
    </lineage>
</organism>
<feature type="binding site" evidence="5">
    <location>
        <position position="224"/>
    </location>
    <ligand>
        <name>a divalent metal cation</name>
        <dbReference type="ChEBI" id="CHEBI:60240"/>
        <label>1</label>
    </ligand>
</feature>
<comment type="caution">
    <text evidence="6">The sequence shown here is derived from an EMBL/GenBank/DDBJ whole genome shotgun (WGS) entry which is preliminary data.</text>
</comment>
<evidence type="ECO:0000256" key="3">
    <source>
        <dbReference type="ARBA" id="ARBA00022801"/>
    </source>
</evidence>
<feature type="binding site" evidence="5">
    <location>
        <position position="9"/>
    </location>
    <ligand>
        <name>a divalent metal cation</name>
        <dbReference type="ChEBI" id="CHEBI:60240"/>
        <label>1</label>
    </ligand>
</feature>
<dbReference type="InterPro" id="IPR032466">
    <property type="entry name" value="Metal_Hydrolase"/>
</dbReference>
<dbReference type="OrthoDB" id="6079689at2759"/>
<dbReference type="InterPro" id="IPR018228">
    <property type="entry name" value="DNase_TatD-rel_CS"/>
</dbReference>
<dbReference type="SUPFAM" id="SSF51556">
    <property type="entry name" value="Metallo-dependent hydrolases"/>
    <property type="match status" value="1"/>
</dbReference>
<feature type="binding site" evidence="5">
    <location>
        <position position="176"/>
    </location>
    <ligand>
        <name>a divalent metal cation</name>
        <dbReference type="ChEBI" id="CHEBI:60240"/>
        <label>2</label>
    </ligand>
</feature>